<protein>
    <submittedName>
        <fullName evidence="2">Global transcription regulator sge1</fullName>
    </submittedName>
</protein>
<sequence>SSYFGFVDTHDDAKMLIQACVQGSLQVVKRRPTSSERPSVAQSGHVFMYEKKASGIHRWTDGRHWSPSRVLREFLIYAERSASPNQSHTTETDKAPLLVKDGSEDGHQRLSGPLTISSHFDPKSLVKKTITVKSNDGSGAIWHLVSYYRPVDVLQGRLQTPKMNQDFILQPRHLPRNPIPYGNSYNGHQAGGSSLSPTAHLWDSSIILN</sequence>
<comment type="caution">
    <text evidence="2">The sequence shown here is derived from an EMBL/GenBank/DDBJ whole genome shotgun (WGS) entry which is preliminary data.</text>
</comment>
<reference evidence="2 3" key="1">
    <citation type="submission" date="2023-06" db="EMBL/GenBank/DDBJ databases">
        <title>Black Yeasts Isolated from many extreme environments.</title>
        <authorList>
            <person name="Coleine C."/>
            <person name="Stajich J.E."/>
            <person name="Selbmann L."/>
        </authorList>
    </citation>
    <scope>NUCLEOTIDE SEQUENCE [LARGE SCALE GENOMIC DNA]</scope>
    <source>
        <strain evidence="2 3">CCFEE 5887</strain>
    </source>
</reference>
<gene>
    <name evidence="2" type="primary">sge1_2</name>
    <name evidence="2" type="ORF">LTR25_011188</name>
</gene>
<dbReference type="EMBL" id="JAXLQG010000063">
    <property type="protein sequence ID" value="KAK5527451.1"/>
    <property type="molecule type" value="Genomic_DNA"/>
</dbReference>
<dbReference type="PANTHER" id="PTHR28027">
    <property type="entry name" value="TRANSCRIPTIONAL REGULATOR MIT1"/>
    <property type="match status" value="1"/>
</dbReference>
<feature type="non-terminal residue" evidence="2">
    <location>
        <position position="1"/>
    </location>
</feature>
<proteinExistence type="inferred from homology"/>
<dbReference type="InterPro" id="IPR018608">
    <property type="entry name" value="Gti1/Pac2"/>
</dbReference>
<dbReference type="Pfam" id="PF09729">
    <property type="entry name" value="Gti1_Pac2"/>
    <property type="match status" value="2"/>
</dbReference>
<dbReference type="GO" id="GO:0003677">
    <property type="term" value="F:DNA binding"/>
    <property type="evidence" value="ECO:0007669"/>
    <property type="project" value="TreeGrafter"/>
</dbReference>
<dbReference type="PANTHER" id="PTHR28027:SF2">
    <property type="entry name" value="TRANSCRIPTIONAL REGULATOR MIT1"/>
    <property type="match status" value="1"/>
</dbReference>
<evidence type="ECO:0000313" key="3">
    <source>
        <dbReference type="Proteomes" id="UP001345827"/>
    </source>
</evidence>
<comment type="similarity">
    <text evidence="1">Belongs to the MIT1/WOR1 family.</text>
</comment>
<accession>A0AAV9PQE7</accession>
<name>A0AAV9PQE7_9PEZI</name>
<organism evidence="2 3">
    <name type="scientific">Vermiconidia calcicola</name>
    <dbReference type="NCBI Taxonomy" id="1690605"/>
    <lineage>
        <taxon>Eukaryota</taxon>
        <taxon>Fungi</taxon>
        <taxon>Dikarya</taxon>
        <taxon>Ascomycota</taxon>
        <taxon>Pezizomycotina</taxon>
        <taxon>Dothideomycetes</taxon>
        <taxon>Dothideomycetidae</taxon>
        <taxon>Mycosphaerellales</taxon>
        <taxon>Extremaceae</taxon>
        <taxon>Vermiconidia</taxon>
    </lineage>
</organism>
<keyword evidence="3" id="KW-1185">Reference proteome</keyword>
<dbReference type="Proteomes" id="UP001345827">
    <property type="component" value="Unassembled WGS sequence"/>
</dbReference>
<evidence type="ECO:0000313" key="2">
    <source>
        <dbReference type="EMBL" id="KAK5527451.1"/>
    </source>
</evidence>
<evidence type="ECO:0000256" key="1">
    <source>
        <dbReference type="ARBA" id="ARBA00008359"/>
    </source>
</evidence>
<dbReference type="AlphaFoldDB" id="A0AAV9PQE7"/>